<gene>
    <name evidence="2" type="ORF">QEZ41_08270</name>
</gene>
<dbReference type="EMBL" id="JAUCDY010000009">
    <property type="protein sequence ID" value="MDM7858273.1"/>
    <property type="molecule type" value="Genomic_DNA"/>
</dbReference>
<dbReference type="SUPFAM" id="SSF140931">
    <property type="entry name" value="Fic-like"/>
    <property type="match status" value="1"/>
</dbReference>
<dbReference type="PANTHER" id="PTHR13504:SF38">
    <property type="entry name" value="FIDO DOMAIN-CONTAINING PROTEIN"/>
    <property type="match status" value="1"/>
</dbReference>
<dbReference type="Pfam" id="PF02661">
    <property type="entry name" value="Fic"/>
    <property type="match status" value="1"/>
</dbReference>
<reference evidence="2 3" key="1">
    <citation type="submission" date="2023-06" db="EMBL/GenBank/DDBJ databases">
        <title>Thiopseudomonas sp. CY1220 draft genome sequence.</title>
        <authorList>
            <person name="Zhao G."/>
            <person name="An M."/>
        </authorList>
    </citation>
    <scope>NUCLEOTIDE SEQUENCE [LARGE SCALE GENOMIC DNA]</scope>
    <source>
        <strain evidence="2 3">CY1220</strain>
    </source>
</reference>
<dbReference type="InterPro" id="IPR040198">
    <property type="entry name" value="Fido_containing"/>
</dbReference>
<sequence length="266" mass="30156">MNNNKQLKLADLLKTKLDEQRPLPAEIVSNLHENLVLQWTYHSNAIEGNTLTLKETKVALEGITIGGKTLREHVETINHRDAILFVEDLVTKQQPLDEYTIKSLHQLVLKNIDADPSNNNAGRYRQVNVLISGANHKPPQAVQVPEQMEAFIEWYTTDAQALHPVERAARVHGEFVKIHPFTDGNGRTSRLLMNLVLMQSGFPATVIEVEQRLAYYEALDTAHCTGDYSSFIALVVDSVKRSFEPYWWALGMEDQIQECLKELGDE</sequence>
<dbReference type="Gene3D" id="1.10.3290.10">
    <property type="entry name" value="Fido-like domain"/>
    <property type="match status" value="1"/>
</dbReference>
<dbReference type="PANTHER" id="PTHR13504">
    <property type="entry name" value="FIDO DOMAIN-CONTAINING PROTEIN DDB_G0283145"/>
    <property type="match status" value="1"/>
</dbReference>
<dbReference type="PROSITE" id="PS51459">
    <property type="entry name" value="FIDO"/>
    <property type="match status" value="1"/>
</dbReference>
<evidence type="ECO:0000259" key="1">
    <source>
        <dbReference type="PROSITE" id="PS51459"/>
    </source>
</evidence>
<evidence type="ECO:0000313" key="2">
    <source>
        <dbReference type="EMBL" id="MDM7858273.1"/>
    </source>
</evidence>
<name>A0ABT7SQ02_9GAMM</name>
<feature type="domain" description="Fido" evidence="1">
    <location>
        <begin position="96"/>
        <end position="237"/>
    </location>
</feature>
<dbReference type="InterPro" id="IPR036597">
    <property type="entry name" value="Fido-like_dom_sf"/>
</dbReference>
<dbReference type="InterPro" id="IPR003812">
    <property type="entry name" value="Fido"/>
</dbReference>
<organism evidence="2 3">
    <name type="scientific">Thiopseudomonas acetoxidans</name>
    <dbReference type="NCBI Taxonomy" id="3041622"/>
    <lineage>
        <taxon>Bacteria</taxon>
        <taxon>Pseudomonadati</taxon>
        <taxon>Pseudomonadota</taxon>
        <taxon>Gammaproteobacteria</taxon>
        <taxon>Pseudomonadales</taxon>
        <taxon>Pseudomonadaceae</taxon>
        <taxon>Thiopseudomonas</taxon>
    </lineage>
</organism>
<protein>
    <submittedName>
        <fullName evidence="2">Fic family protein</fullName>
    </submittedName>
</protein>
<evidence type="ECO:0000313" key="3">
    <source>
        <dbReference type="Proteomes" id="UP001241056"/>
    </source>
</evidence>
<accession>A0ABT7SQ02</accession>
<proteinExistence type="predicted"/>
<comment type="caution">
    <text evidence="2">The sequence shown here is derived from an EMBL/GenBank/DDBJ whole genome shotgun (WGS) entry which is preliminary data.</text>
</comment>
<keyword evidence="3" id="KW-1185">Reference proteome</keyword>
<dbReference type="RefSeq" id="WP_289410958.1">
    <property type="nucleotide sequence ID" value="NZ_JAUCDY010000009.1"/>
</dbReference>
<dbReference type="Proteomes" id="UP001241056">
    <property type="component" value="Unassembled WGS sequence"/>
</dbReference>